<dbReference type="STRING" id="370526.SAMN04489835_2709"/>
<protein>
    <submittedName>
        <fullName evidence="1">Uncharacterized protein</fullName>
    </submittedName>
</protein>
<sequence length="256" mass="28370">MDSLPQEVDGEAWRAELARQHTYLANVVDQACAWTREFHVQTGVELCGNYTPLKSYPLLDYANRLRQLSSALKRVCAIASLQPPPPTWDRTTLHAPPAIAVPGRDPDWRRADYSEGGRYLLMLQPTSPPGYPATAREQWSAALRLASPSIIEREIGVPQLVAYGWMARSEFDKAYRVVHRAFLDSAAATFGRAWATGSSEDGTRSMTVLVSWMKALTDHGCSLGDCESVLRDIEVVDPQAVADCRAVQEVWCPPTP</sequence>
<name>A0A1H6JWT6_MYCRU</name>
<gene>
    <name evidence="1" type="ORF">SAMN04489835_2709</name>
</gene>
<dbReference type="EMBL" id="LT629971">
    <property type="protein sequence ID" value="SEH67186.1"/>
    <property type="molecule type" value="Genomic_DNA"/>
</dbReference>
<dbReference type="AlphaFoldDB" id="A0A1H6JWT6"/>
<evidence type="ECO:0000313" key="1">
    <source>
        <dbReference type="EMBL" id="SEH67186.1"/>
    </source>
</evidence>
<proteinExistence type="predicted"/>
<accession>A0A1H6JWT6</accession>
<evidence type="ECO:0000313" key="2">
    <source>
        <dbReference type="Proteomes" id="UP000182915"/>
    </source>
</evidence>
<keyword evidence="2" id="KW-1185">Reference proteome</keyword>
<dbReference type="Proteomes" id="UP000182915">
    <property type="component" value="Chromosome I"/>
</dbReference>
<organism evidence="1 2">
    <name type="scientific">Mycolicibacterium rutilum</name>
    <name type="common">Mycobacterium rutilum</name>
    <dbReference type="NCBI Taxonomy" id="370526"/>
    <lineage>
        <taxon>Bacteria</taxon>
        <taxon>Bacillati</taxon>
        <taxon>Actinomycetota</taxon>
        <taxon>Actinomycetes</taxon>
        <taxon>Mycobacteriales</taxon>
        <taxon>Mycobacteriaceae</taxon>
        <taxon>Mycolicibacterium</taxon>
    </lineage>
</organism>
<reference evidence="2" key="1">
    <citation type="submission" date="2016-10" db="EMBL/GenBank/DDBJ databases">
        <authorList>
            <person name="Varghese N."/>
            <person name="Submissions S."/>
        </authorList>
    </citation>
    <scope>NUCLEOTIDE SEQUENCE [LARGE SCALE GENOMIC DNA]</scope>
    <source>
        <strain evidence="2">DSM 45405</strain>
    </source>
</reference>